<evidence type="ECO:0000313" key="2">
    <source>
        <dbReference type="EMBL" id="KAG6675008.1"/>
    </source>
</evidence>
<sequence>MGSLMAGWDSRVQDPESVAYKRNRSFTREEIEAYWSAKKKAEEEHLRDICIPSSDSIQERKFEESVKKFERSKSAPVDNTRQQGFMETEKSLEKLIMKNGWWTRSSWAFLNEPPVFEAASNSYASQFHIASSAASKSNAGDGIVHI</sequence>
<dbReference type="Proteomes" id="UP000811246">
    <property type="component" value="Chromosome 15"/>
</dbReference>
<dbReference type="PANTHER" id="PTHR33872:SF2">
    <property type="entry name" value="DNA POLYMERASE EPSILON CATALYTIC SUBUNIT A"/>
    <property type="match status" value="1"/>
</dbReference>
<dbReference type="EMBL" id="CM031839">
    <property type="protein sequence ID" value="KAG6675008.1"/>
    <property type="molecule type" value="Genomic_DNA"/>
</dbReference>
<name>A0A8T1NCR2_CARIL</name>
<comment type="caution">
    <text evidence="1">The sequence shown here is derived from an EMBL/GenBank/DDBJ whole genome shotgun (WGS) entry which is preliminary data.</text>
</comment>
<dbReference type="PANTHER" id="PTHR33872">
    <property type="entry name" value="DNA POLYMERASE EPSILON CATALYTIC SUBUNIT A"/>
    <property type="match status" value="1"/>
</dbReference>
<evidence type="ECO:0000313" key="3">
    <source>
        <dbReference type="Proteomes" id="UP000811609"/>
    </source>
</evidence>
<evidence type="ECO:0000313" key="1">
    <source>
        <dbReference type="EMBL" id="KAG6626850.1"/>
    </source>
</evidence>
<dbReference type="Proteomes" id="UP000811609">
    <property type="component" value="Chromosome 15"/>
</dbReference>
<reference evidence="1" key="1">
    <citation type="submission" date="2020-12" db="EMBL/GenBank/DDBJ databases">
        <title>WGS assembly of Carya illinoinensis cv. Pawnee.</title>
        <authorList>
            <person name="Platts A."/>
            <person name="Shu S."/>
            <person name="Wright S."/>
            <person name="Barry K."/>
            <person name="Edger P."/>
            <person name="Pires J.C."/>
            <person name="Schmutz J."/>
        </authorList>
    </citation>
    <scope>NUCLEOTIDE SEQUENCE</scope>
    <source>
        <tissue evidence="1">Leaf</tissue>
    </source>
</reference>
<keyword evidence="3" id="KW-1185">Reference proteome</keyword>
<reference evidence="2" key="2">
    <citation type="submission" date="2021-01" db="EMBL/GenBank/DDBJ databases">
        <authorList>
            <person name="Lovell J.T."/>
            <person name="Bentley N."/>
            <person name="Bhattarai G."/>
            <person name="Jenkins J.W."/>
            <person name="Sreedasyam A."/>
            <person name="Alarcon Y."/>
            <person name="Bock C."/>
            <person name="Boston L."/>
            <person name="Carlson J."/>
            <person name="Cervantes K."/>
            <person name="Clermont K."/>
            <person name="Krom N."/>
            <person name="Kubenka K."/>
            <person name="Mamidi S."/>
            <person name="Mattison C."/>
            <person name="Monteros M."/>
            <person name="Pisani C."/>
            <person name="Plott C."/>
            <person name="Rajasekar S."/>
            <person name="Rhein H.S."/>
            <person name="Rohla C."/>
            <person name="Song M."/>
            <person name="Hilaire R.S."/>
            <person name="Shu S."/>
            <person name="Wells L."/>
            <person name="Wang X."/>
            <person name="Webber J."/>
            <person name="Heerema R.J."/>
            <person name="Klein P."/>
            <person name="Conner P."/>
            <person name="Grauke L."/>
            <person name="Grimwood J."/>
            <person name="Schmutz J."/>
            <person name="Randall J.J."/>
        </authorList>
    </citation>
    <scope>NUCLEOTIDE SEQUENCE</scope>
    <source>
        <tissue evidence="2">Leaf</tissue>
    </source>
</reference>
<dbReference type="OrthoDB" id="1858881at2759"/>
<organism evidence="1 3">
    <name type="scientific">Carya illinoinensis</name>
    <name type="common">Pecan</name>
    <dbReference type="NCBI Taxonomy" id="32201"/>
    <lineage>
        <taxon>Eukaryota</taxon>
        <taxon>Viridiplantae</taxon>
        <taxon>Streptophyta</taxon>
        <taxon>Embryophyta</taxon>
        <taxon>Tracheophyta</taxon>
        <taxon>Spermatophyta</taxon>
        <taxon>Magnoliopsida</taxon>
        <taxon>eudicotyledons</taxon>
        <taxon>Gunneridae</taxon>
        <taxon>Pentapetalae</taxon>
        <taxon>rosids</taxon>
        <taxon>fabids</taxon>
        <taxon>Fagales</taxon>
        <taxon>Juglandaceae</taxon>
        <taxon>Carya</taxon>
    </lineage>
</organism>
<dbReference type="EMBL" id="CM031823">
    <property type="protein sequence ID" value="KAG6626850.1"/>
    <property type="molecule type" value="Genomic_DNA"/>
</dbReference>
<accession>A0A8T1NCR2</accession>
<dbReference type="AlphaFoldDB" id="A0A8T1NCR2"/>
<protein>
    <submittedName>
        <fullName evidence="1">Uncharacterized protein</fullName>
    </submittedName>
</protein>
<proteinExistence type="predicted"/>
<gene>
    <name evidence="1" type="ORF">CIPAW_15G080700</name>
    <name evidence="2" type="ORF">I3842_15G077100</name>
</gene>